<protein>
    <submittedName>
        <fullName evidence="1">Uncharacterized protein</fullName>
    </submittedName>
</protein>
<organism evidence="1 2">
    <name type="scientific">Streptomyces musisoli</name>
    <dbReference type="NCBI Taxonomy" id="2802280"/>
    <lineage>
        <taxon>Bacteria</taxon>
        <taxon>Bacillati</taxon>
        <taxon>Actinomycetota</taxon>
        <taxon>Actinomycetes</taxon>
        <taxon>Kitasatosporales</taxon>
        <taxon>Streptomycetaceae</taxon>
        <taxon>Streptomyces</taxon>
    </lineage>
</organism>
<dbReference type="EMBL" id="JAERRH010000013">
    <property type="protein sequence ID" value="MBL1108506.1"/>
    <property type="molecule type" value="Genomic_DNA"/>
</dbReference>
<comment type="caution">
    <text evidence="1">The sequence shown here is derived from an EMBL/GenBank/DDBJ whole genome shotgun (WGS) entry which is preliminary data.</text>
</comment>
<keyword evidence="2" id="KW-1185">Reference proteome</keyword>
<reference evidence="1 2" key="1">
    <citation type="submission" date="2021-01" db="EMBL/GenBank/DDBJ databases">
        <title>WGS of actinomycetes isolated from Thailand.</title>
        <authorList>
            <person name="Thawai C."/>
        </authorList>
    </citation>
    <scope>NUCLEOTIDE SEQUENCE [LARGE SCALE GENOMIC DNA]</scope>
    <source>
        <strain evidence="1 2">CH5-8</strain>
    </source>
</reference>
<evidence type="ECO:0000313" key="2">
    <source>
        <dbReference type="Proteomes" id="UP000621386"/>
    </source>
</evidence>
<evidence type="ECO:0000313" key="1">
    <source>
        <dbReference type="EMBL" id="MBL1108506.1"/>
    </source>
</evidence>
<sequence length="92" mass="9787">MHHCPSGPILACMYSRRAWWLLPATLADELDGIAGVTVHPAGWELRCPPVTNCIGSLWWLSIPDGTGYLTDPSLLAKAFAATGPGAEEGTPE</sequence>
<accession>A0ABS1P9D9</accession>
<gene>
    <name evidence="1" type="ORF">JK361_28630</name>
</gene>
<dbReference type="Proteomes" id="UP000621386">
    <property type="component" value="Unassembled WGS sequence"/>
</dbReference>
<name>A0ABS1P9D9_9ACTN</name>
<proteinExistence type="predicted"/>